<name>A0ABN0P0S7_TRELE</name>
<feature type="transmembrane region" description="Helical" evidence="1">
    <location>
        <begin position="125"/>
        <end position="150"/>
    </location>
</feature>
<accession>A0ABN0P0S7</accession>
<proteinExistence type="predicted"/>
<dbReference type="Proteomes" id="UP000016649">
    <property type="component" value="Unassembled WGS sequence"/>
</dbReference>
<keyword evidence="3" id="KW-1185">Reference proteome</keyword>
<evidence type="ECO:0008006" key="4">
    <source>
        <dbReference type="Google" id="ProtNLM"/>
    </source>
</evidence>
<evidence type="ECO:0000256" key="1">
    <source>
        <dbReference type="SAM" id="Phobius"/>
    </source>
</evidence>
<keyword evidence="1" id="KW-1133">Transmembrane helix</keyword>
<protein>
    <recommendedName>
        <fullName evidence="4">Zinc-finger domain-containing protein</fullName>
    </recommendedName>
</protein>
<evidence type="ECO:0000313" key="2">
    <source>
        <dbReference type="EMBL" id="ERJ93872.1"/>
    </source>
</evidence>
<sequence>MNICINKERCNAVCNDFLALDKNDALPLSVKLHTLLCKDCRKSIRLYRQAENLCAYPLSGTLSFDDPRVTAVMKRITDTYSGANEDDIQLISLKRWIIAGCILVGTILLFGLFGTSDVRPHMQILLYLCFAGFISGYCAFFVGGNLQFFIKKYRSCV</sequence>
<dbReference type="EMBL" id="AWVH01000013">
    <property type="protein sequence ID" value="ERJ93872.1"/>
    <property type="molecule type" value="Genomic_DNA"/>
</dbReference>
<evidence type="ECO:0000313" key="3">
    <source>
        <dbReference type="Proteomes" id="UP000016649"/>
    </source>
</evidence>
<feature type="transmembrane region" description="Helical" evidence="1">
    <location>
        <begin position="96"/>
        <end position="113"/>
    </location>
</feature>
<keyword evidence="1" id="KW-0812">Transmembrane</keyword>
<reference evidence="2 3" key="1">
    <citation type="submission" date="2013-08" db="EMBL/GenBank/DDBJ databases">
        <authorList>
            <person name="Weinstock G."/>
            <person name="Sodergren E."/>
            <person name="Wylie T."/>
            <person name="Fulton L."/>
            <person name="Fulton R."/>
            <person name="Fronick C."/>
            <person name="O'Laughlin M."/>
            <person name="Godfrey J."/>
            <person name="Miner T."/>
            <person name="Herter B."/>
            <person name="Appelbaum E."/>
            <person name="Cordes M."/>
            <person name="Lek S."/>
            <person name="Wollam A."/>
            <person name="Pepin K.H."/>
            <person name="Palsikar V.B."/>
            <person name="Mitreva M."/>
            <person name="Wilson R.K."/>
        </authorList>
    </citation>
    <scope>NUCLEOTIDE SEQUENCE [LARGE SCALE GENOMIC DNA]</scope>
    <source>
        <strain evidence="2 3">ATCC 700332</strain>
    </source>
</reference>
<comment type="caution">
    <text evidence="2">The sequence shown here is derived from an EMBL/GenBank/DDBJ whole genome shotgun (WGS) entry which is preliminary data.</text>
</comment>
<gene>
    <name evidence="2" type="ORF">HMPREF9193_00593</name>
</gene>
<organism evidence="2 3">
    <name type="scientific">Treponema lecithinolyticum ATCC 700332</name>
    <dbReference type="NCBI Taxonomy" id="1321815"/>
    <lineage>
        <taxon>Bacteria</taxon>
        <taxon>Pseudomonadati</taxon>
        <taxon>Spirochaetota</taxon>
        <taxon>Spirochaetia</taxon>
        <taxon>Spirochaetales</taxon>
        <taxon>Treponemataceae</taxon>
        <taxon>Treponema</taxon>
    </lineage>
</organism>
<dbReference type="RefSeq" id="WP_021686441.1">
    <property type="nucleotide sequence ID" value="NZ_KI260556.1"/>
</dbReference>
<keyword evidence="1" id="KW-0472">Membrane</keyword>